<dbReference type="EMBL" id="LQPN01000032">
    <property type="protein sequence ID" value="ORW50308.1"/>
    <property type="molecule type" value="Genomic_DNA"/>
</dbReference>
<comment type="caution">
    <text evidence="2">The sequence shown here is derived from an EMBL/GenBank/DDBJ whole genome shotgun (WGS) entry which is preliminary data.</text>
</comment>
<feature type="domain" description="Dienelactone hydrolase" evidence="1">
    <location>
        <begin position="14"/>
        <end position="234"/>
    </location>
</feature>
<dbReference type="GO" id="GO:0016787">
    <property type="term" value="F:hydrolase activity"/>
    <property type="evidence" value="ECO:0007669"/>
    <property type="project" value="InterPro"/>
</dbReference>
<name>A0A1X2AG02_9MYCO</name>
<evidence type="ECO:0000313" key="2">
    <source>
        <dbReference type="EMBL" id="ORW50308.1"/>
    </source>
</evidence>
<dbReference type="OrthoDB" id="3208682at2"/>
<dbReference type="PANTHER" id="PTHR46623">
    <property type="entry name" value="CARBOXYMETHYLENEBUTENOLIDASE-RELATED"/>
    <property type="match status" value="1"/>
</dbReference>
<accession>A0A1X2AG02</accession>
<protein>
    <submittedName>
        <fullName evidence="2">Carboxymethylenebutenolidase</fullName>
    </submittedName>
</protein>
<dbReference type="Pfam" id="PF01738">
    <property type="entry name" value="DLH"/>
    <property type="match status" value="1"/>
</dbReference>
<evidence type="ECO:0000259" key="1">
    <source>
        <dbReference type="Pfam" id="PF01738"/>
    </source>
</evidence>
<dbReference type="Proteomes" id="UP000193285">
    <property type="component" value="Unassembled WGS sequence"/>
</dbReference>
<dbReference type="PANTHER" id="PTHR46623:SF6">
    <property type="entry name" value="ALPHA_BETA-HYDROLASES SUPERFAMILY PROTEIN"/>
    <property type="match status" value="1"/>
</dbReference>
<gene>
    <name evidence="2" type="ORF">AWB90_07110</name>
</gene>
<sequence length="236" mass="25182">MVEVIYVGANGNLPGYLAVPDGRGPWPGVVVVVQDVLGMTANLRQISDRFAHNGYLALAPALYDGRDPKIGCVISTIRAHLAGHGRAHDDLVAARDHLIADERCTGKVGLAGFCMGAGFVLQLASRGLFNATAPNYGLLPKDVGALRESCPLVGSFGGKDPIVRRGTAARLEAILAEGDVPRDIKEYPGVGHSFMNDHSVPAPIRIIAGLTGMAYSEPEAEDAWRRMVTFFDEHLK</sequence>
<dbReference type="InterPro" id="IPR029058">
    <property type="entry name" value="AB_hydrolase_fold"/>
</dbReference>
<organism evidence="2 3">
    <name type="scientific">Mycobacterium paraense</name>
    <dbReference type="NCBI Taxonomy" id="767916"/>
    <lineage>
        <taxon>Bacteria</taxon>
        <taxon>Bacillati</taxon>
        <taxon>Actinomycetota</taxon>
        <taxon>Actinomycetes</taxon>
        <taxon>Mycobacteriales</taxon>
        <taxon>Mycobacteriaceae</taxon>
        <taxon>Mycobacterium</taxon>
        <taxon>Mycobacterium simiae complex</taxon>
    </lineage>
</organism>
<reference evidence="2 3" key="1">
    <citation type="journal article" date="2015" name="Emerg. Microbes Infect.">
        <title>Characterization of 17 strains belonging to the Mycobacterium simiae complex and description of Mycobacterium paraense sp. nov.</title>
        <authorList>
            <person name="Fusco da Costa A.R."/>
            <person name="Fedrizzi T."/>
            <person name="Lopes M.L."/>
            <person name="Pecorari M."/>
            <person name="Oliveira da Costa W.L."/>
            <person name="Giacobazzi E."/>
            <person name="da Costa Bahia J.R."/>
            <person name="De Sanctis V."/>
            <person name="Batista Lima K.V."/>
            <person name="Bertorelli R."/>
            <person name="Grottola A."/>
            <person name="Fabio A."/>
            <person name="Mariottini A."/>
            <person name="Ferretti P."/>
            <person name="Di Leva F."/>
            <person name="Fregni Serpini G."/>
            <person name="Tagliazucchi S."/>
            <person name="Rumpianesi F."/>
            <person name="Jousson O."/>
            <person name="Segata N."/>
            <person name="Tortoli E."/>
        </authorList>
    </citation>
    <scope>NUCLEOTIDE SEQUENCE [LARGE SCALE GENOMIC DNA]</scope>
    <source>
        <strain evidence="2 3">IEC33</strain>
    </source>
</reference>
<dbReference type="SUPFAM" id="SSF53474">
    <property type="entry name" value="alpha/beta-Hydrolases"/>
    <property type="match status" value="1"/>
</dbReference>
<dbReference type="InterPro" id="IPR002925">
    <property type="entry name" value="Dienelactn_hydro"/>
</dbReference>
<evidence type="ECO:0000313" key="3">
    <source>
        <dbReference type="Proteomes" id="UP000193285"/>
    </source>
</evidence>
<dbReference type="STRING" id="767916.AWB91_05110"/>
<proteinExistence type="predicted"/>
<dbReference type="AlphaFoldDB" id="A0A1X2AG02"/>
<dbReference type="InterPro" id="IPR051049">
    <property type="entry name" value="Dienelactone_hydrolase-like"/>
</dbReference>
<dbReference type="Gene3D" id="3.40.50.1820">
    <property type="entry name" value="alpha/beta hydrolase"/>
    <property type="match status" value="1"/>
</dbReference>